<evidence type="ECO:0000313" key="2">
    <source>
        <dbReference type="Proteomes" id="UP000002772"/>
    </source>
</evidence>
<protein>
    <submittedName>
        <fullName evidence="1">Uncharacterized protein</fullName>
    </submittedName>
</protein>
<dbReference type="EMBL" id="GL945017">
    <property type="protein sequence ID" value="EGN55931.1"/>
    <property type="molecule type" value="Genomic_DNA"/>
</dbReference>
<dbReference type="AlphaFoldDB" id="F8NBQ5"/>
<organism evidence="1 2">
    <name type="scientific">Hallella multisaccharivorax DSM 17128</name>
    <dbReference type="NCBI Taxonomy" id="688246"/>
    <lineage>
        <taxon>Bacteria</taxon>
        <taxon>Pseudomonadati</taxon>
        <taxon>Bacteroidota</taxon>
        <taxon>Bacteroidia</taxon>
        <taxon>Bacteroidales</taxon>
        <taxon>Prevotellaceae</taxon>
        <taxon>Hallella</taxon>
    </lineage>
</organism>
<gene>
    <name evidence="1" type="ORF">Premu_0449</name>
</gene>
<proteinExistence type="predicted"/>
<dbReference type="HOGENOM" id="CLU_3366518_0_0_10"/>
<reference evidence="2" key="1">
    <citation type="journal article" date="2011" name="Stand. Genomic Sci.">
        <title>Non-contiguous finished genome sequence of the opportunistic oral pathogen Prevotella multisaccharivorax type strain (PPPA20).</title>
        <authorList>
            <person name="Pati A."/>
            <person name="Gronow S."/>
            <person name="Lu M."/>
            <person name="Lapidus A."/>
            <person name="Nolan M."/>
            <person name="Lucas S."/>
            <person name="Hammon N."/>
            <person name="Deshpande S."/>
            <person name="Cheng J.F."/>
            <person name="Tapia R."/>
            <person name="Han C."/>
            <person name="Goodwin L."/>
            <person name="Pitluck S."/>
            <person name="Liolios K."/>
            <person name="Pagani I."/>
            <person name="Mavromatis K."/>
            <person name="Mikhailova N."/>
            <person name="Huntemann M."/>
            <person name="Chen A."/>
            <person name="Palaniappan K."/>
            <person name="Land M."/>
            <person name="Hauser L."/>
            <person name="Detter J.C."/>
            <person name="Brambilla E.M."/>
            <person name="Rohde M."/>
            <person name="Goker M."/>
            <person name="Woyke T."/>
            <person name="Bristow J."/>
            <person name="Eisen J.A."/>
            <person name="Markowitz V."/>
            <person name="Hugenholtz P."/>
            <person name="Kyrpides N.C."/>
            <person name="Klenk H.P."/>
            <person name="Ivanova N."/>
        </authorList>
    </citation>
    <scope>NUCLEOTIDE SEQUENCE [LARGE SCALE GENOMIC DNA]</scope>
    <source>
        <strain evidence="2">DSM 17128</strain>
    </source>
</reference>
<name>F8NBQ5_9BACT</name>
<sequence length="35" mass="4298">MVLARKRPDIDIYDLTKAFAVWIMHRYQYLSRLIT</sequence>
<keyword evidence="2" id="KW-1185">Reference proteome</keyword>
<evidence type="ECO:0000313" key="1">
    <source>
        <dbReference type="EMBL" id="EGN55931.1"/>
    </source>
</evidence>
<accession>F8NBQ5</accession>
<dbReference type="Proteomes" id="UP000002772">
    <property type="component" value="Unassembled WGS sequence"/>
</dbReference>
<dbReference type="STRING" id="688246.Premu_0449"/>